<evidence type="ECO:0000313" key="2">
    <source>
        <dbReference type="Proteomes" id="UP000295181"/>
    </source>
</evidence>
<dbReference type="AlphaFoldDB" id="A0A4R5NPR1"/>
<dbReference type="Proteomes" id="UP000295181">
    <property type="component" value="Unassembled WGS sequence"/>
</dbReference>
<sequence length="90" mass="10499">MTLKTLSTERQILLIYTDIFSIKHKDAKVINTKNDFNRIFVIEDKNGVRYTCLKPDAQKMPKMTSHFKTLKAKSAPLNYLTPYFTGKRTK</sequence>
<proteinExistence type="predicted"/>
<evidence type="ECO:0000313" key="1">
    <source>
        <dbReference type="EMBL" id="TDG78650.1"/>
    </source>
</evidence>
<organism evidence="1 2">
    <name type="scientific">Lentilactobacillus buchneri DSM 20057</name>
    <dbReference type="NCBI Taxonomy" id="1423728"/>
    <lineage>
        <taxon>Bacteria</taxon>
        <taxon>Bacillati</taxon>
        <taxon>Bacillota</taxon>
        <taxon>Bacilli</taxon>
        <taxon>Lactobacillales</taxon>
        <taxon>Lactobacillaceae</taxon>
        <taxon>Lentilactobacillus</taxon>
    </lineage>
</organism>
<protein>
    <submittedName>
        <fullName evidence="1">Uncharacterized protein</fullName>
    </submittedName>
</protein>
<reference evidence="1 2" key="1">
    <citation type="journal article" date="2019" name="Appl. Microbiol. Biotechnol.">
        <title>Uncovering carbohydrate metabolism through a genotype-phenotype association study of 56 lactic acid bacteria genomes.</title>
        <authorList>
            <person name="Buron-Moles G."/>
            <person name="Chailyan A."/>
            <person name="Dolejs I."/>
            <person name="Forster J."/>
            <person name="Miks M.H."/>
        </authorList>
    </citation>
    <scope>NUCLEOTIDE SEQUENCE [LARGE SCALE GENOMIC DNA]</scope>
    <source>
        <strain evidence="1 2">ATCC 4005</strain>
    </source>
</reference>
<dbReference type="EMBL" id="PUFP01000035">
    <property type="protein sequence ID" value="TDG78650.1"/>
    <property type="molecule type" value="Genomic_DNA"/>
</dbReference>
<gene>
    <name evidence="1" type="ORF">C5L32_000451</name>
</gene>
<accession>A0A4R5NPR1</accession>
<name>A0A4R5NPR1_LENBU</name>
<comment type="caution">
    <text evidence="1">The sequence shown here is derived from an EMBL/GenBank/DDBJ whole genome shotgun (WGS) entry which is preliminary data.</text>
</comment>